<gene>
    <name evidence="2" type="ORF">CLIB1423_10S05028</name>
</gene>
<dbReference type="SUPFAM" id="SSF53474">
    <property type="entry name" value="alpha/beta-Hydrolases"/>
    <property type="match status" value="1"/>
</dbReference>
<dbReference type="OrthoDB" id="94039at2759"/>
<name>A0A9P0VY87_9ASCO</name>
<dbReference type="InterPro" id="IPR050228">
    <property type="entry name" value="Carboxylesterase_BioH"/>
</dbReference>
<dbReference type="InterPro" id="IPR029058">
    <property type="entry name" value="AB_hydrolase_fold"/>
</dbReference>
<organism evidence="2 3">
    <name type="scientific">[Candida] railenensis</name>
    <dbReference type="NCBI Taxonomy" id="45579"/>
    <lineage>
        <taxon>Eukaryota</taxon>
        <taxon>Fungi</taxon>
        <taxon>Dikarya</taxon>
        <taxon>Ascomycota</taxon>
        <taxon>Saccharomycotina</taxon>
        <taxon>Pichiomycetes</taxon>
        <taxon>Debaryomycetaceae</taxon>
        <taxon>Kurtzmaniella</taxon>
    </lineage>
</organism>
<comment type="caution">
    <text evidence="2">The sequence shown here is derived from an EMBL/GenBank/DDBJ whole genome shotgun (WGS) entry which is preliminary data.</text>
</comment>
<dbReference type="Gene3D" id="3.40.50.1820">
    <property type="entry name" value="alpha/beta hydrolase"/>
    <property type="match status" value="1"/>
</dbReference>
<evidence type="ECO:0000313" key="2">
    <source>
        <dbReference type="EMBL" id="CAH2353439.1"/>
    </source>
</evidence>
<reference evidence="2" key="1">
    <citation type="submission" date="2022-03" db="EMBL/GenBank/DDBJ databases">
        <authorList>
            <person name="Legras J.-L."/>
            <person name="Devillers H."/>
            <person name="Grondin C."/>
        </authorList>
    </citation>
    <scope>NUCLEOTIDE SEQUENCE</scope>
    <source>
        <strain evidence="2">CLIB 1423</strain>
    </source>
</reference>
<dbReference type="EMBL" id="CAKXYY010000010">
    <property type="protein sequence ID" value="CAH2353439.1"/>
    <property type="molecule type" value="Genomic_DNA"/>
</dbReference>
<protein>
    <submittedName>
        <fullName evidence="2">Peroxisomal membrane protein Lpx1p</fullName>
    </submittedName>
</protein>
<dbReference type="InterPro" id="IPR000073">
    <property type="entry name" value="AB_hydrolase_1"/>
</dbReference>
<evidence type="ECO:0000259" key="1">
    <source>
        <dbReference type="Pfam" id="PF12697"/>
    </source>
</evidence>
<sequence length="381" mass="43467">MFTVTTKTTDAAYPRYYGSTLLSSDRLKIVYDRYESTNQSLENSDFITLNLIFAHGTGLNKDLWKYYVEHLYKYSNEVGPNQKWWIKNIISIDSATHGDSALLNEGKLGWKNRWEDGGRDINRIVEHEQLTTGAFYNDPTHKNILVGHSLGASQSVFSAVFQPNLYDLVFMIETVGFIDEASSKHFIGLINRLVGLMQDEFDSEEEFDMYYRKFNITKKFHPRVLDDIIKHEKYEVIKPNGEKKWRAKATSIQQLTSFMSGTTSIPNVMAALPSIKTSVIHIAAPKGKFNPPQTSDFIREAIPAEYITGIDIAGADHNLNGEIPDKVIALLKEALSKRAALAHENKDLYAEIKYNGDRKTILKEKWKEMVGGWWVEEKAKL</sequence>
<dbReference type="Proteomes" id="UP000837801">
    <property type="component" value="Unassembled WGS sequence"/>
</dbReference>
<dbReference type="AlphaFoldDB" id="A0A9P0VY87"/>
<dbReference type="PANTHER" id="PTHR43194">
    <property type="entry name" value="HYDROLASE ALPHA/BETA FOLD FAMILY"/>
    <property type="match status" value="1"/>
</dbReference>
<dbReference type="PANTHER" id="PTHR43194:SF2">
    <property type="entry name" value="PEROXISOMAL MEMBRANE PROTEIN LPX1"/>
    <property type="match status" value="1"/>
</dbReference>
<dbReference type="Pfam" id="PF12697">
    <property type="entry name" value="Abhydrolase_6"/>
    <property type="match status" value="1"/>
</dbReference>
<feature type="domain" description="AB hydrolase-1" evidence="1">
    <location>
        <begin position="51"/>
        <end position="329"/>
    </location>
</feature>
<proteinExistence type="predicted"/>
<evidence type="ECO:0000313" key="3">
    <source>
        <dbReference type="Proteomes" id="UP000837801"/>
    </source>
</evidence>
<accession>A0A9P0VY87</accession>
<keyword evidence="3" id="KW-1185">Reference proteome</keyword>